<dbReference type="EMBL" id="QPFP01000020">
    <property type="protein sequence ID" value="TEB31018.1"/>
    <property type="molecule type" value="Genomic_DNA"/>
</dbReference>
<sequence length="686" mass="74533">MSSQFVNSQEEPNASTSNELDNFVKLIQAHLRQLADPGRFSKPVEIIVQVANLLDWIDYGLQSGALSSTQDTNAILNFVKSIPRGDNNARDDLHPATPSFPAPTASIPPTTPTIVEPSPSTPPRTPSPILEPLEDPRPPMFLAANAVYAAYTRGALEPNIDLPPLPESSPPAQSPSPQQQPVLVSSFVQAGQEGGAPQEVNQAPRPVRPLPRPPRPLPAPPSRQHQHQPQTSMGRKSLPKRAPHLFSDEDEDPPASNPPAHSTSQVDALAPASHLTHSFGPRARRPSPGPAPRSPAPSLPTGQLSQDDPFIGGGPHTEFLCPPPPPFHPPPPSYDSDLERDVSARPSSPTPSSHPHQHDCQALGSTGAASTLRRSRRVLSSKRANAPRVCTPSIPTVTLVVADVAIQTERDSEVSGQPLHYGGVSLHEYYDQERPHPEISKSTSSVAVQTNESVFPPPAVPAGSSAEDEVPAYDVGLGSFDHGDGLLYPEDRKRRSTELAPPNPEEQSWLLKRKYPAPPPSSLTPSPSTPPDPPQPDRYHYQPRPEDFDWDQVPPEFRIVKPAPSRVLVKLKNGVQKVGAFFRRDYDDVAGGVAPRPDLGCINFSLTLWAAQLRNHCHVALLRAGSVPTTTRTTIRTSLKVWFVIRKRFNPLRYPSLLVVVAQLSDPRYPKFEIAIRGEGGAWRGA</sequence>
<feature type="compositionally biased region" description="Basic and acidic residues" evidence="1">
    <location>
        <begin position="481"/>
        <end position="497"/>
    </location>
</feature>
<feature type="compositionally biased region" description="Pro residues" evidence="1">
    <location>
        <begin position="161"/>
        <end position="174"/>
    </location>
</feature>
<evidence type="ECO:0000256" key="1">
    <source>
        <dbReference type="SAM" id="MobiDB-lite"/>
    </source>
</evidence>
<feature type="compositionally biased region" description="Basic and acidic residues" evidence="1">
    <location>
        <begin position="429"/>
        <end position="439"/>
    </location>
</feature>
<gene>
    <name evidence="2" type="ORF">FA13DRAFT_1709883</name>
</gene>
<feature type="compositionally biased region" description="Polar residues" evidence="1">
    <location>
        <begin position="440"/>
        <end position="453"/>
    </location>
</feature>
<feature type="region of interest" description="Disordered" evidence="1">
    <location>
        <begin position="429"/>
        <end position="550"/>
    </location>
</feature>
<feature type="compositionally biased region" description="Pro residues" evidence="1">
    <location>
        <begin position="516"/>
        <end position="534"/>
    </location>
</feature>
<keyword evidence="3" id="KW-1185">Reference proteome</keyword>
<feature type="region of interest" description="Disordered" evidence="1">
    <location>
        <begin position="159"/>
        <end position="389"/>
    </location>
</feature>
<dbReference type="PRINTS" id="PR01217">
    <property type="entry name" value="PRICHEXTENSN"/>
</dbReference>
<evidence type="ECO:0000313" key="3">
    <source>
        <dbReference type="Proteomes" id="UP000298030"/>
    </source>
</evidence>
<feature type="compositionally biased region" description="Low complexity" evidence="1">
    <location>
        <begin position="175"/>
        <end position="189"/>
    </location>
</feature>
<feature type="region of interest" description="Disordered" evidence="1">
    <location>
        <begin position="86"/>
        <end position="137"/>
    </location>
</feature>
<accession>A0A4Y7TAR2</accession>
<dbReference type="AlphaFoldDB" id="A0A4Y7TAR2"/>
<protein>
    <submittedName>
        <fullName evidence="2">Uncharacterized protein</fullName>
    </submittedName>
</protein>
<feature type="compositionally biased region" description="Basic and acidic residues" evidence="1">
    <location>
        <begin position="535"/>
        <end position="547"/>
    </location>
</feature>
<feature type="compositionally biased region" description="Pro residues" evidence="1">
    <location>
        <begin position="206"/>
        <end position="221"/>
    </location>
</feature>
<proteinExistence type="predicted"/>
<dbReference type="STRING" id="71717.A0A4Y7TAR2"/>
<name>A0A4Y7TAR2_COPMI</name>
<feature type="compositionally biased region" description="Pro residues" evidence="1">
    <location>
        <begin position="321"/>
        <end position="333"/>
    </location>
</feature>
<comment type="caution">
    <text evidence="2">The sequence shown here is derived from an EMBL/GenBank/DDBJ whole genome shotgun (WGS) entry which is preliminary data.</text>
</comment>
<dbReference type="Proteomes" id="UP000298030">
    <property type="component" value="Unassembled WGS sequence"/>
</dbReference>
<reference evidence="2 3" key="1">
    <citation type="journal article" date="2019" name="Nat. Ecol. Evol.">
        <title>Megaphylogeny resolves global patterns of mushroom evolution.</title>
        <authorList>
            <person name="Varga T."/>
            <person name="Krizsan K."/>
            <person name="Foldi C."/>
            <person name="Dima B."/>
            <person name="Sanchez-Garcia M."/>
            <person name="Sanchez-Ramirez S."/>
            <person name="Szollosi G.J."/>
            <person name="Szarkandi J.G."/>
            <person name="Papp V."/>
            <person name="Albert L."/>
            <person name="Andreopoulos W."/>
            <person name="Angelini C."/>
            <person name="Antonin V."/>
            <person name="Barry K.W."/>
            <person name="Bougher N.L."/>
            <person name="Buchanan P."/>
            <person name="Buyck B."/>
            <person name="Bense V."/>
            <person name="Catcheside P."/>
            <person name="Chovatia M."/>
            <person name="Cooper J."/>
            <person name="Damon W."/>
            <person name="Desjardin D."/>
            <person name="Finy P."/>
            <person name="Geml J."/>
            <person name="Haridas S."/>
            <person name="Hughes K."/>
            <person name="Justo A."/>
            <person name="Karasinski D."/>
            <person name="Kautmanova I."/>
            <person name="Kiss B."/>
            <person name="Kocsube S."/>
            <person name="Kotiranta H."/>
            <person name="LaButti K.M."/>
            <person name="Lechner B.E."/>
            <person name="Liimatainen K."/>
            <person name="Lipzen A."/>
            <person name="Lukacs Z."/>
            <person name="Mihaltcheva S."/>
            <person name="Morgado L.N."/>
            <person name="Niskanen T."/>
            <person name="Noordeloos M.E."/>
            <person name="Ohm R.A."/>
            <person name="Ortiz-Santana B."/>
            <person name="Ovrebo C."/>
            <person name="Racz N."/>
            <person name="Riley R."/>
            <person name="Savchenko A."/>
            <person name="Shiryaev A."/>
            <person name="Soop K."/>
            <person name="Spirin V."/>
            <person name="Szebenyi C."/>
            <person name="Tomsovsky M."/>
            <person name="Tulloss R.E."/>
            <person name="Uehling J."/>
            <person name="Grigoriev I.V."/>
            <person name="Vagvolgyi C."/>
            <person name="Papp T."/>
            <person name="Martin F.M."/>
            <person name="Miettinen O."/>
            <person name="Hibbett D.S."/>
            <person name="Nagy L.G."/>
        </authorList>
    </citation>
    <scope>NUCLEOTIDE SEQUENCE [LARGE SCALE GENOMIC DNA]</scope>
    <source>
        <strain evidence="2 3">FP101781</strain>
    </source>
</reference>
<feature type="compositionally biased region" description="Low complexity" evidence="1">
    <location>
        <begin position="95"/>
        <end position="118"/>
    </location>
</feature>
<evidence type="ECO:0000313" key="2">
    <source>
        <dbReference type="EMBL" id="TEB31018.1"/>
    </source>
</evidence>
<feature type="compositionally biased region" description="Pro residues" evidence="1">
    <location>
        <begin position="287"/>
        <end position="298"/>
    </location>
</feature>
<organism evidence="2 3">
    <name type="scientific">Coprinellus micaceus</name>
    <name type="common">Glistening ink-cap mushroom</name>
    <name type="synonym">Coprinus micaceus</name>
    <dbReference type="NCBI Taxonomy" id="71717"/>
    <lineage>
        <taxon>Eukaryota</taxon>
        <taxon>Fungi</taxon>
        <taxon>Dikarya</taxon>
        <taxon>Basidiomycota</taxon>
        <taxon>Agaricomycotina</taxon>
        <taxon>Agaricomycetes</taxon>
        <taxon>Agaricomycetidae</taxon>
        <taxon>Agaricales</taxon>
        <taxon>Agaricineae</taxon>
        <taxon>Psathyrellaceae</taxon>
        <taxon>Coprinellus</taxon>
    </lineage>
</organism>